<dbReference type="EMBL" id="BART01031502">
    <property type="protein sequence ID" value="GAH15088.1"/>
    <property type="molecule type" value="Genomic_DNA"/>
</dbReference>
<evidence type="ECO:0000259" key="1">
    <source>
        <dbReference type="Pfam" id="PF00296"/>
    </source>
</evidence>
<dbReference type="Pfam" id="PF00296">
    <property type="entry name" value="Bac_luciferase"/>
    <property type="match status" value="1"/>
</dbReference>
<feature type="domain" description="Luciferase-like" evidence="1">
    <location>
        <begin position="2"/>
        <end position="72"/>
    </location>
</feature>
<dbReference type="InterPro" id="IPR011251">
    <property type="entry name" value="Luciferase-like_dom"/>
</dbReference>
<accession>X1F2R9</accession>
<comment type="caution">
    <text evidence="2">The sequence shown here is derived from an EMBL/GenBank/DDBJ whole genome shotgun (WGS) entry which is preliminary data.</text>
</comment>
<gene>
    <name evidence="2" type="ORF">S01H4_54708</name>
</gene>
<name>X1F2R9_9ZZZZ</name>
<evidence type="ECO:0000313" key="2">
    <source>
        <dbReference type="EMBL" id="GAH15088.1"/>
    </source>
</evidence>
<proteinExistence type="predicted"/>
<dbReference type="InterPro" id="IPR036661">
    <property type="entry name" value="Luciferase-like_sf"/>
</dbReference>
<organism evidence="2">
    <name type="scientific">marine sediment metagenome</name>
    <dbReference type="NCBI Taxonomy" id="412755"/>
    <lineage>
        <taxon>unclassified sequences</taxon>
        <taxon>metagenomes</taxon>
        <taxon>ecological metagenomes</taxon>
    </lineage>
</organism>
<dbReference type="AlphaFoldDB" id="X1F2R9"/>
<protein>
    <recommendedName>
        <fullName evidence="1">Luciferase-like domain-containing protein</fullName>
    </recommendedName>
</protein>
<reference evidence="2" key="1">
    <citation type="journal article" date="2014" name="Front. Microbiol.">
        <title>High frequency of phylogenetically diverse reductive dehalogenase-homologous genes in deep subseafloor sedimentary metagenomes.</title>
        <authorList>
            <person name="Kawai M."/>
            <person name="Futagami T."/>
            <person name="Toyoda A."/>
            <person name="Takaki Y."/>
            <person name="Nishi S."/>
            <person name="Hori S."/>
            <person name="Arai W."/>
            <person name="Tsubouchi T."/>
            <person name="Morono Y."/>
            <person name="Uchiyama I."/>
            <person name="Ito T."/>
            <person name="Fujiyama A."/>
            <person name="Inagaki F."/>
            <person name="Takami H."/>
        </authorList>
    </citation>
    <scope>NUCLEOTIDE SEQUENCE</scope>
    <source>
        <strain evidence="2">Expedition CK06-06</strain>
    </source>
</reference>
<dbReference type="SUPFAM" id="SSF51679">
    <property type="entry name" value="Bacterial luciferase-like"/>
    <property type="match status" value="1"/>
</dbReference>
<dbReference type="Gene3D" id="3.20.20.30">
    <property type="entry name" value="Luciferase-like domain"/>
    <property type="match status" value="1"/>
</dbReference>
<feature type="non-terminal residue" evidence="2">
    <location>
        <position position="72"/>
    </location>
</feature>
<sequence length="72" mass="8210">MKYGYFVRSVLSYPEIRDLTLKVERLGFDSAHINDHFSTNFLEAMMVTSALAVDTSKIKLGHIVLCNSFRNP</sequence>
<dbReference type="GO" id="GO:0016705">
    <property type="term" value="F:oxidoreductase activity, acting on paired donors, with incorporation or reduction of molecular oxygen"/>
    <property type="evidence" value="ECO:0007669"/>
    <property type="project" value="InterPro"/>
</dbReference>